<dbReference type="SMART" id="SM00091">
    <property type="entry name" value="PAS"/>
    <property type="match status" value="1"/>
</dbReference>
<evidence type="ECO:0000256" key="8">
    <source>
        <dbReference type="ARBA" id="ARBA00023012"/>
    </source>
</evidence>
<dbReference type="InterPro" id="IPR035965">
    <property type="entry name" value="PAS-like_dom_sf"/>
</dbReference>
<evidence type="ECO:0000256" key="6">
    <source>
        <dbReference type="ARBA" id="ARBA00022777"/>
    </source>
</evidence>
<dbReference type="Proteomes" id="UP000626697">
    <property type="component" value="Unassembled WGS sequence"/>
</dbReference>
<dbReference type="CDD" id="cd00082">
    <property type="entry name" value="HisKA"/>
    <property type="match status" value="1"/>
</dbReference>
<dbReference type="NCBIfam" id="TIGR00229">
    <property type="entry name" value="sensory_box"/>
    <property type="match status" value="1"/>
</dbReference>
<evidence type="ECO:0000256" key="7">
    <source>
        <dbReference type="ARBA" id="ARBA00022840"/>
    </source>
</evidence>
<evidence type="ECO:0000313" key="13">
    <source>
        <dbReference type="Proteomes" id="UP000626697"/>
    </source>
</evidence>
<keyword evidence="6" id="KW-0418">Kinase</keyword>
<evidence type="ECO:0000256" key="2">
    <source>
        <dbReference type="ARBA" id="ARBA00012438"/>
    </source>
</evidence>
<evidence type="ECO:0000259" key="10">
    <source>
        <dbReference type="PROSITE" id="PS50109"/>
    </source>
</evidence>
<dbReference type="Gene3D" id="3.30.450.20">
    <property type="entry name" value="PAS domain"/>
    <property type="match status" value="1"/>
</dbReference>
<dbReference type="InterPro" id="IPR005467">
    <property type="entry name" value="His_kinase_dom"/>
</dbReference>
<dbReference type="Pfam" id="PF00512">
    <property type="entry name" value="HisKA"/>
    <property type="match status" value="1"/>
</dbReference>
<gene>
    <name evidence="12" type="ORF">HNP81_001834</name>
</gene>
<evidence type="ECO:0000256" key="1">
    <source>
        <dbReference type="ARBA" id="ARBA00000085"/>
    </source>
</evidence>
<reference evidence="12 13" key="1">
    <citation type="submission" date="2020-08" db="EMBL/GenBank/DDBJ databases">
        <title>Genomic Encyclopedia of Type Strains, Phase IV (KMG-IV): sequencing the most valuable type-strain genomes for metagenomic binning, comparative biology and taxonomic classification.</title>
        <authorList>
            <person name="Goeker M."/>
        </authorList>
    </citation>
    <scope>NUCLEOTIDE SEQUENCE [LARGE SCALE GENOMIC DNA]</scope>
    <source>
        <strain evidence="12 13">DSM 105481</strain>
    </source>
</reference>
<accession>A0ABR6CND1</accession>
<dbReference type="CDD" id="cd00075">
    <property type="entry name" value="HATPase"/>
    <property type="match status" value="1"/>
</dbReference>
<keyword evidence="8" id="KW-0902">Two-component regulatory system</keyword>
<feature type="transmembrane region" description="Helical" evidence="9">
    <location>
        <begin position="7"/>
        <end position="34"/>
    </location>
</feature>
<evidence type="ECO:0000256" key="3">
    <source>
        <dbReference type="ARBA" id="ARBA00022553"/>
    </source>
</evidence>
<dbReference type="SUPFAM" id="SSF55874">
    <property type="entry name" value="ATPase domain of HSP90 chaperone/DNA topoisomerase II/histidine kinase"/>
    <property type="match status" value="1"/>
</dbReference>
<comment type="caution">
    <text evidence="12">The sequence shown here is derived from an EMBL/GenBank/DDBJ whole genome shotgun (WGS) entry which is preliminary data.</text>
</comment>
<dbReference type="PROSITE" id="PS50109">
    <property type="entry name" value="HIS_KIN"/>
    <property type="match status" value="1"/>
</dbReference>
<name>A0ABR6CND1_9BACI</name>
<dbReference type="PRINTS" id="PR00344">
    <property type="entry name" value="BCTRLSENSOR"/>
</dbReference>
<dbReference type="InterPro" id="IPR004358">
    <property type="entry name" value="Sig_transdc_His_kin-like_C"/>
</dbReference>
<dbReference type="SUPFAM" id="SSF47384">
    <property type="entry name" value="Homodimeric domain of signal transducing histidine kinase"/>
    <property type="match status" value="1"/>
</dbReference>
<dbReference type="InterPro" id="IPR013656">
    <property type="entry name" value="PAS_4"/>
</dbReference>
<dbReference type="Pfam" id="PF02518">
    <property type="entry name" value="HATPase_c"/>
    <property type="match status" value="1"/>
</dbReference>
<dbReference type="InterPro" id="IPR003594">
    <property type="entry name" value="HATPase_dom"/>
</dbReference>
<keyword evidence="7" id="KW-0067">ATP-binding</keyword>
<evidence type="ECO:0000259" key="11">
    <source>
        <dbReference type="PROSITE" id="PS50112"/>
    </source>
</evidence>
<feature type="transmembrane region" description="Helical" evidence="9">
    <location>
        <begin position="49"/>
        <end position="67"/>
    </location>
</feature>
<keyword evidence="9" id="KW-0812">Transmembrane</keyword>
<feature type="domain" description="PAS" evidence="11">
    <location>
        <begin position="81"/>
        <end position="151"/>
    </location>
</feature>
<feature type="domain" description="Histidine kinase" evidence="10">
    <location>
        <begin position="216"/>
        <end position="421"/>
    </location>
</feature>
<dbReference type="InterPro" id="IPR036097">
    <property type="entry name" value="HisK_dim/P_sf"/>
</dbReference>
<evidence type="ECO:0000256" key="5">
    <source>
        <dbReference type="ARBA" id="ARBA00022741"/>
    </source>
</evidence>
<dbReference type="EC" id="2.7.13.3" evidence="2"/>
<dbReference type="SMART" id="SM00388">
    <property type="entry name" value="HisKA"/>
    <property type="match status" value="1"/>
</dbReference>
<dbReference type="Gene3D" id="1.10.287.130">
    <property type="match status" value="1"/>
</dbReference>
<keyword evidence="5" id="KW-0547">Nucleotide-binding</keyword>
<keyword evidence="4" id="KW-0808">Transferase</keyword>
<comment type="catalytic activity">
    <reaction evidence="1">
        <text>ATP + protein L-histidine = ADP + protein N-phospho-L-histidine.</text>
        <dbReference type="EC" id="2.7.13.3"/>
    </reaction>
</comment>
<evidence type="ECO:0000256" key="4">
    <source>
        <dbReference type="ARBA" id="ARBA00022679"/>
    </source>
</evidence>
<dbReference type="PANTHER" id="PTHR43065:SF10">
    <property type="entry name" value="PEROXIDE STRESS-ACTIVATED HISTIDINE KINASE MAK3"/>
    <property type="match status" value="1"/>
</dbReference>
<proteinExistence type="predicted"/>
<dbReference type="SUPFAM" id="SSF55785">
    <property type="entry name" value="PYP-like sensor domain (PAS domain)"/>
    <property type="match status" value="1"/>
</dbReference>
<dbReference type="Gene3D" id="3.30.565.10">
    <property type="entry name" value="Histidine kinase-like ATPase, C-terminal domain"/>
    <property type="match status" value="1"/>
</dbReference>
<dbReference type="RefSeq" id="WP_182502363.1">
    <property type="nucleotide sequence ID" value="NZ_JACJHX010000004.1"/>
</dbReference>
<dbReference type="InterPro" id="IPR000014">
    <property type="entry name" value="PAS"/>
</dbReference>
<organism evidence="12 13">
    <name type="scientific">Peribacillus huizhouensis</name>
    <dbReference type="NCBI Taxonomy" id="1501239"/>
    <lineage>
        <taxon>Bacteria</taxon>
        <taxon>Bacillati</taxon>
        <taxon>Bacillota</taxon>
        <taxon>Bacilli</taxon>
        <taxon>Bacillales</taxon>
        <taxon>Bacillaceae</taxon>
        <taxon>Peribacillus</taxon>
    </lineage>
</organism>
<keyword evidence="13" id="KW-1185">Reference proteome</keyword>
<dbReference type="SMART" id="SM00387">
    <property type="entry name" value="HATPase_c"/>
    <property type="match status" value="1"/>
</dbReference>
<keyword evidence="3" id="KW-0597">Phosphoprotein</keyword>
<protein>
    <recommendedName>
        <fullName evidence="2">histidine kinase</fullName>
        <ecNumber evidence="2">2.7.13.3</ecNumber>
    </recommendedName>
</protein>
<dbReference type="EMBL" id="JACJHX010000004">
    <property type="protein sequence ID" value="MBA9026549.1"/>
    <property type="molecule type" value="Genomic_DNA"/>
</dbReference>
<dbReference type="PANTHER" id="PTHR43065">
    <property type="entry name" value="SENSOR HISTIDINE KINASE"/>
    <property type="match status" value="1"/>
</dbReference>
<dbReference type="InterPro" id="IPR036890">
    <property type="entry name" value="HATPase_C_sf"/>
</dbReference>
<keyword evidence="9" id="KW-0472">Membrane</keyword>
<keyword evidence="9" id="KW-1133">Transmembrane helix</keyword>
<dbReference type="Pfam" id="PF08448">
    <property type="entry name" value="PAS_4"/>
    <property type="match status" value="1"/>
</dbReference>
<dbReference type="InterPro" id="IPR003661">
    <property type="entry name" value="HisK_dim/P_dom"/>
</dbReference>
<sequence>MNQVQKFALMVSLIYVLIGILWIISTDSISLIIAAENFHSYATFQRAKGWGYIFLTGTVLYVSLIYWGKKLLHSETELKRKDVQYRSLFKHNPDAVIELDLEGNINSINPEGEKILGVTEREVRGKSPASAIFIEDVEKIQEYFLLTLKGVKSYFEAIIHTDGKKKILRCSFFPIIITEEIVGVYALARDVTSQRHDEEMLIASEKMTVIGHLAAAVAHEIRNPLTSLKGFVQLMQADKEVAPYYLKIMEEELEHINIISSELLILGKKQEISLRLHNVRECVSKVVWLMKAQANLDNLELDLIEVSDEPIYIIADDVQLKQVFINLIKNSIEAVGKDGKIKIEIKKTERDAIIVVSDNGKGIDEDRLKYLAQPFYSTKEKGTGLGLAISHKIIHRHNGEMTFESKKGQGTIVTVRIPLANEEEQMIL</sequence>
<evidence type="ECO:0000256" key="9">
    <source>
        <dbReference type="SAM" id="Phobius"/>
    </source>
</evidence>
<dbReference type="CDD" id="cd00130">
    <property type="entry name" value="PAS"/>
    <property type="match status" value="1"/>
</dbReference>
<evidence type="ECO:0000313" key="12">
    <source>
        <dbReference type="EMBL" id="MBA9026549.1"/>
    </source>
</evidence>
<dbReference type="PROSITE" id="PS50112">
    <property type="entry name" value="PAS"/>
    <property type="match status" value="1"/>
</dbReference>